<dbReference type="GO" id="GO:0000287">
    <property type="term" value="F:magnesium ion binding"/>
    <property type="evidence" value="ECO:0007669"/>
    <property type="project" value="UniProtKB-ARBA"/>
</dbReference>
<dbReference type="PANTHER" id="PTHR43257">
    <property type="entry name" value="PYRUVATE DEHYDROGENASE E1 COMPONENT BETA SUBUNIT"/>
    <property type="match status" value="1"/>
</dbReference>
<name>A0A0H2KV50_9MICO</name>
<evidence type="ECO:0000313" key="7">
    <source>
        <dbReference type="Proteomes" id="UP000035265"/>
    </source>
</evidence>
<keyword evidence="7" id="KW-1185">Reference proteome</keyword>
<dbReference type="RefSeq" id="WP_082141009.1">
    <property type="nucleotide sequence ID" value="NZ_JNBQ01000003.1"/>
</dbReference>
<feature type="region of interest" description="Disordered" evidence="4">
    <location>
        <begin position="330"/>
        <end position="358"/>
    </location>
</feature>
<dbReference type="PATRIC" id="fig|264251.5.peg.1078"/>
<proteinExistence type="predicted"/>
<comment type="caution">
    <text evidence="6">The sequence shown here is derived from an EMBL/GenBank/DDBJ whole genome shotgun (WGS) entry which is preliminary data.</text>
</comment>
<evidence type="ECO:0000259" key="5">
    <source>
        <dbReference type="SMART" id="SM00861"/>
    </source>
</evidence>
<evidence type="ECO:0000313" key="6">
    <source>
        <dbReference type="EMBL" id="KLN35694.1"/>
    </source>
</evidence>
<dbReference type="InterPro" id="IPR033248">
    <property type="entry name" value="Transketolase_C"/>
</dbReference>
<dbReference type="FunFam" id="3.40.50.970:FF:000001">
    <property type="entry name" value="Pyruvate dehydrogenase E1 beta subunit"/>
    <property type="match status" value="1"/>
</dbReference>
<dbReference type="PANTHER" id="PTHR43257:SF2">
    <property type="entry name" value="PYRUVATE DEHYDROGENASE E1 COMPONENT SUBUNIT BETA"/>
    <property type="match status" value="1"/>
</dbReference>
<dbReference type="AlphaFoldDB" id="A0A0H2KV50"/>
<comment type="cofactor">
    <cofactor evidence="1">
        <name>thiamine diphosphate</name>
        <dbReference type="ChEBI" id="CHEBI:58937"/>
    </cofactor>
</comment>
<evidence type="ECO:0000256" key="3">
    <source>
        <dbReference type="ARBA" id="ARBA00023052"/>
    </source>
</evidence>
<sequence>MSTLTVAKALGAGLRRAMTDDDRVVVMGEDVGRLGGVYRVTDGLQAEFGPRRVLDTPLAESGIIGTAVGLAYRGYRPVCEIQFDGFVFVAFDQILSQLAKMHARTGGKVRLPITIRIPVGGGIGAAEHHSESPEALFAHTAGLRVVSVANPQDAYTVLRQAVACDDPVILFEPKRRYHLKGEVDPDPVDPLPMDRARVVREGHDVTLVTWGGLVGTALDAAVAASDDGVSVEVIDLRSLSPIDHDTVAASVRKTGRVVVTHEAPRQAGLGAEIAATVTDRCFEYLEAAPVRVTGHGMPYPPAKLEGHYLPDLDRILDGVDRVLGRVEPFVPRTGSDAGSPGGAGSQAGSVRTVEAVAR</sequence>
<dbReference type="Gene3D" id="3.40.50.970">
    <property type="match status" value="1"/>
</dbReference>
<dbReference type="InterPro" id="IPR005475">
    <property type="entry name" value="Transketolase-like_Pyr-bd"/>
</dbReference>
<dbReference type="SUPFAM" id="SSF52922">
    <property type="entry name" value="TK C-terminal domain-like"/>
    <property type="match status" value="1"/>
</dbReference>
<organism evidence="6 7">
    <name type="scientific">Cellulosimicrobium funkei</name>
    <dbReference type="NCBI Taxonomy" id="264251"/>
    <lineage>
        <taxon>Bacteria</taxon>
        <taxon>Bacillati</taxon>
        <taxon>Actinomycetota</taxon>
        <taxon>Actinomycetes</taxon>
        <taxon>Micrococcales</taxon>
        <taxon>Promicromonosporaceae</taxon>
        <taxon>Cellulosimicrobium</taxon>
    </lineage>
</organism>
<dbReference type="InterPro" id="IPR029061">
    <property type="entry name" value="THDP-binding"/>
</dbReference>
<evidence type="ECO:0000256" key="1">
    <source>
        <dbReference type="ARBA" id="ARBA00001964"/>
    </source>
</evidence>
<dbReference type="FunFam" id="3.40.50.920:FF:000001">
    <property type="entry name" value="Pyruvate dehydrogenase E1 beta subunit"/>
    <property type="match status" value="1"/>
</dbReference>
<dbReference type="Pfam" id="PF02779">
    <property type="entry name" value="Transket_pyr"/>
    <property type="match status" value="1"/>
</dbReference>
<feature type="domain" description="Transketolase-like pyrimidine-binding" evidence="5">
    <location>
        <begin position="4"/>
        <end position="179"/>
    </location>
</feature>
<protein>
    <submittedName>
        <fullName evidence="6">2-oxoisovalerate dehydrogenase</fullName>
    </submittedName>
</protein>
<dbReference type="EMBL" id="JNBQ01000003">
    <property type="protein sequence ID" value="KLN35694.1"/>
    <property type="molecule type" value="Genomic_DNA"/>
</dbReference>
<dbReference type="SUPFAM" id="SSF52518">
    <property type="entry name" value="Thiamin diphosphate-binding fold (THDP-binding)"/>
    <property type="match status" value="1"/>
</dbReference>
<dbReference type="Gene3D" id="3.40.50.920">
    <property type="match status" value="1"/>
</dbReference>
<dbReference type="Proteomes" id="UP000035265">
    <property type="component" value="Unassembled WGS sequence"/>
</dbReference>
<reference evidence="6 7" key="1">
    <citation type="submission" date="2014-05" db="EMBL/GenBank/DDBJ databases">
        <title>Cellulosimicrobium funkei U11 genome.</title>
        <authorList>
            <person name="Hu C."/>
            <person name="Gong Y."/>
            <person name="Wan W."/>
            <person name="Jiang M."/>
        </authorList>
    </citation>
    <scope>NUCLEOTIDE SEQUENCE [LARGE SCALE GENOMIC DNA]</scope>
    <source>
        <strain evidence="6 7">U11</strain>
    </source>
</reference>
<evidence type="ECO:0000256" key="4">
    <source>
        <dbReference type="SAM" id="MobiDB-lite"/>
    </source>
</evidence>
<dbReference type="InterPro" id="IPR009014">
    <property type="entry name" value="Transketo_C/PFOR_II"/>
</dbReference>
<dbReference type="STRING" id="264251.FB00_05250"/>
<dbReference type="SMART" id="SM00861">
    <property type="entry name" value="Transket_pyr"/>
    <property type="match status" value="1"/>
</dbReference>
<gene>
    <name evidence="6" type="ORF">FB00_05250</name>
</gene>
<dbReference type="Pfam" id="PF02780">
    <property type="entry name" value="Transketolase_C"/>
    <property type="match status" value="1"/>
</dbReference>
<keyword evidence="2" id="KW-0560">Oxidoreductase</keyword>
<keyword evidence="3" id="KW-0786">Thiamine pyrophosphate</keyword>
<dbReference type="GO" id="GO:0016491">
    <property type="term" value="F:oxidoreductase activity"/>
    <property type="evidence" value="ECO:0007669"/>
    <property type="project" value="UniProtKB-KW"/>
</dbReference>
<accession>A0A0H2KV50</accession>
<evidence type="ECO:0000256" key="2">
    <source>
        <dbReference type="ARBA" id="ARBA00023002"/>
    </source>
</evidence>
<dbReference type="CDD" id="cd07036">
    <property type="entry name" value="TPP_PYR_E1-PDHc-beta_like"/>
    <property type="match status" value="1"/>
</dbReference>